<dbReference type="PANTHER" id="PTHR34989">
    <property type="entry name" value="PROTEIN HDED"/>
    <property type="match status" value="1"/>
</dbReference>
<feature type="transmembrane region" description="Helical" evidence="1">
    <location>
        <begin position="12"/>
        <end position="34"/>
    </location>
</feature>
<feature type="transmembrane region" description="Helical" evidence="1">
    <location>
        <begin position="40"/>
        <end position="66"/>
    </location>
</feature>
<dbReference type="Proteomes" id="UP000038487">
    <property type="component" value="Unassembled WGS sequence"/>
</dbReference>
<evidence type="ECO:0000313" key="5">
    <source>
        <dbReference type="Proteomes" id="UP000038487"/>
    </source>
</evidence>
<evidence type="ECO:0000313" key="3">
    <source>
        <dbReference type="EMBL" id="CPV30074.1"/>
    </source>
</evidence>
<dbReference type="Proteomes" id="UP000045782">
    <property type="component" value="Unassembled WGS sequence"/>
</dbReference>
<dbReference type="GO" id="GO:0005886">
    <property type="term" value="C:plasma membrane"/>
    <property type="evidence" value="ECO:0007669"/>
    <property type="project" value="TreeGrafter"/>
</dbReference>
<feature type="transmembrane region" description="Helical" evidence="1">
    <location>
        <begin position="132"/>
        <end position="150"/>
    </location>
</feature>
<dbReference type="EMBL" id="QXBN01000010">
    <property type="protein sequence ID" value="RIT37502.1"/>
    <property type="molecule type" value="Genomic_DNA"/>
</dbReference>
<accession>A0A0U1AIS1</accession>
<dbReference type="Pfam" id="PF03729">
    <property type="entry name" value="DUF308"/>
    <property type="match status" value="2"/>
</dbReference>
<evidence type="ECO:0000313" key="6">
    <source>
        <dbReference type="Proteomes" id="UP000045782"/>
    </source>
</evidence>
<evidence type="ECO:0000313" key="7">
    <source>
        <dbReference type="Proteomes" id="UP000284557"/>
    </source>
</evidence>
<dbReference type="EMBL" id="CSWP01000001">
    <property type="protein sequence ID" value="CPV30074.1"/>
    <property type="molecule type" value="Genomic_DNA"/>
</dbReference>
<dbReference type="EMBL" id="CSUW01000013">
    <property type="protein sequence ID" value="CPT63026.1"/>
    <property type="molecule type" value="Genomic_DNA"/>
</dbReference>
<keyword evidence="1" id="KW-1133">Transmembrane helix</keyword>
<evidence type="ECO:0000313" key="2">
    <source>
        <dbReference type="EMBL" id="CPT63026.1"/>
    </source>
</evidence>
<keyword evidence="1" id="KW-0472">Membrane</keyword>
<dbReference type="RefSeq" id="WP_005056941.1">
    <property type="nucleotide sequence ID" value="NZ_AP022621.1"/>
</dbReference>
<feature type="transmembrane region" description="Helical" evidence="1">
    <location>
        <begin position="96"/>
        <end position="120"/>
    </location>
</feature>
<reference evidence="2 5" key="2">
    <citation type="submission" date="2015-03" db="EMBL/GenBank/DDBJ databases">
        <authorList>
            <consortium name="Pathogen Informatics"/>
            <person name="Murphy D."/>
        </authorList>
    </citation>
    <scope>NUCLEOTIDE SEQUENCE [LARGE SCALE GENOMIC DNA]</scope>
    <source>
        <strain evidence="2 5">PAP036</strain>
    </source>
</reference>
<evidence type="ECO:0000313" key="4">
    <source>
        <dbReference type="EMBL" id="RIT37502.1"/>
    </source>
</evidence>
<dbReference type="PANTHER" id="PTHR34989:SF1">
    <property type="entry name" value="PROTEIN HDED"/>
    <property type="match status" value="1"/>
</dbReference>
<dbReference type="InterPro" id="IPR052712">
    <property type="entry name" value="Acid_resist_chaperone_HdeD"/>
</dbReference>
<gene>
    <name evidence="4" type="ORF">D2E76_14725</name>
    <name evidence="2" type="ORF">ERS075527_04754</name>
    <name evidence="3" type="ORF">ERS075579_00091</name>
</gene>
<dbReference type="Proteomes" id="UP000284557">
    <property type="component" value="Unassembled WGS sequence"/>
</dbReference>
<proteinExistence type="predicted"/>
<name>A0A0U1AIS1_9MYCO</name>
<sequence>MTTNVGQDLVKHLWKSAVVSGVLAVIVGAAILIWPQISVFVAAIFFGVYLLVSGVAQIVFAFALPVSSAGMRVLLFLTGAASFVLGVLCFKDELNSILLLAIWIGVGWIAQGIAGTITAVGDKDIPGRGWQIFSGIISTLAGIVLIVYPISSIVTLTLVVGIWLIVIGVMQIGSGIGIRAATKSAV</sequence>
<feature type="transmembrane region" description="Helical" evidence="1">
    <location>
        <begin position="73"/>
        <end position="90"/>
    </location>
</feature>
<reference evidence="4 7" key="3">
    <citation type="submission" date="2018-08" db="EMBL/GenBank/DDBJ databases">
        <title>Linezolid Resistance in Mycobacterium abscessus: MIC Distribution and Comprehensive Investigation of Resistance Mechanisms.</title>
        <authorList>
            <person name="Ye M."/>
            <person name="Xu L."/>
            <person name="Zou Y."/>
            <person name="Li B."/>
            <person name="Guo Q."/>
            <person name="Zhang Y."/>
            <person name="Zhan M."/>
            <person name="Xu B."/>
            <person name="Yu F."/>
            <person name="Zhang Z."/>
            <person name="Chu H."/>
        </authorList>
    </citation>
    <scope>NUCLEOTIDE SEQUENCE [LARGE SCALE GENOMIC DNA]</scope>
    <source>
        <strain evidence="4 7">G143</strain>
    </source>
</reference>
<keyword evidence="1" id="KW-0812">Transmembrane</keyword>
<feature type="transmembrane region" description="Helical" evidence="1">
    <location>
        <begin position="156"/>
        <end position="178"/>
    </location>
</feature>
<dbReference type="AlphaFoldDB" id="A0A0U1AIS1"/>
<dbReference type="InterPro" id="IPR005325">
    <property type="entry name" value="DUF308_memb"/>
</dbReference>
<reference evidence="3 6" key="1">
    <citation type="submission" date="2015-03" db="EMBL/GenBank/DDBJ databases">
        <authorList>
            <person name="Murphy D."/>
        </authorList>
    </citation>
    <scope>NUCLEOTIDE SEQUENCE [LARGE SCALE GENOMIC DNA]</scope>
    <source>
        <strain evidence="3 6">PAP088</strain>
    </source>
</reference>
<organism evidence="2 5">
    <name type="scientific">Mycobacteroides abscessus</name>
    <dbReference type="NCBI Taxonomy" id="36809"/>
    <lineage>
        <taxon>Bacteria</taxon>
        <taxon>Bacillati</taxon>
        <taxon>Actinomycetota</taxon>
        <taxon>Actinomycetes</taxon>
        <taxon>Mycobacteriales</taxon>
        <taxon>Mycobacteriaceae</taxon>
        <taxon>Mycobacteroides</taxon>
    </lineage>
</organism>
<evidence type="ECO:0000256" key="1">
    <source>
        <dbReference type="SAM" id="Phobius"/>
    </source>
</evidence>
<protein>
    <submittedName>
        <fullName evidence="2">Conserved membrane protein of uncharacterized function</fullName>
    </submittedName>
    <submittedName>
        <fullName evidence="4">HdeD family acid-resistance protein</fullName>
    </submittedName>
</protein>